<evidence type="ECO:0000256" key="3">
    <source>
        <dbReference type="ARBA" id="ARBA00022723"/>
    </source>
</evidence>
<dbReference type="PANTHER" id="PTHR22960">
    <property type="entry name" value="MOLYBDOPTERIN COFACTOR SYNTHESIS PROTEIN A"/>
    <property type="match status" value="1"/>
</dbReference>
<keyword evidence="9 10" id="KW-0456">Lyase</keyword>
<dbReference type="Pfam" id="PF06463">
    <property type="entry name" value="Mob_synth_C"/>
    <property type="match status" value="1"/>
</dbReference>
<keyword evidence="5 10" id="KW-0408">Iron</keyword>
<dbReference type="InterPro" id="IPR007197">
    <property type="entry name" value="rSAM"/>
</dbReference>
<dbReference type="GO" id="GO:0061798">
    <property type="term" value="F:GTP 3',8'-cyclase activity"/>
    <property type="evidence" value="ECO:0007669"/>
    <property type="project" value="UniProtKB-UniRule"/>
</dbReference>
<keyword evidence="13" id="KW-1185">Reference proteome</keyword>
<dbReference type="Proteomes" id="UP000183750">
    <property type="component" value="Unassembled WGS sequence"/>
</dbReference>
<feature type="domain" description="Radical SAM core" evidence="11">
    <location>
        <begin position="31"/>
        <end position="249"/>
    </location>
</feature>
<dbReference type="SUPFAM" id="SSF102114">
    <property type="entry name" value="Radical SAM enzymes"/>
    <property type="match status" value="1"/>
</dbReference>
<keyword evidence="2 10" id="KW-0949">S-adenosyl-L-methionine</keyword>
<comment type="cofactor">
    <cofactor evidence="10">
        <name>[4Fe-4S] cluster</name>
        <dbReference type="ChEBI" id="CHEBI:49883"/>
    </cofactor>
    <text evidence="10">Binds 2 [4Fe-4S] clusters. Binds 1 [4Fe-4S] cluster coordinated with 3 cysteines and an exchangeable S-adenosyl-L-methionine and 1 [4Fe-4S] cluster coordinated with 3 cysteines and the GTP-derived substrate.</text>
</comment>
<keyword evidence="6 10" id="KW-0411">Iron-sulfur</keyword>
<feature type="binding site" evidence="10">
    <location>
        <position position="299"/>
    </location>
    <ligand>
        <name>[4Fe-4S] cluster</name>
        <dbReference type="ChEBI" id="CHEBI:49883"/>
        <label>2</label>
        <note>4Fe-4S-substrate</note>
    </ligand>
</feature>
<dbReference type="OrthoDB" id="9763993at2"/>
<dbReference type="InterPro" id="IPR006638">
    <property type="entry name" value="Elp3/MiaA/NifB-like_rSAM"/>
</dbReference>
<evidence type="ECO:0000256" key="6">
    <source>
        <dbReference type="ARBA" id="ARBA00023014"/>
    </source>
</evidence>
<dbReference type="CDD" id="cd21117">
    <property type="entry name" value="Twitch_MoaA"/>
    <property type="match status" value="1"/>
</dbReference>
<organism evidence="12 13">
    <name type="scientific">Microbacterium hydrocarbonoxydans</name>
    <dbReference type="NCBI Taxonomy" id="273678"/>
    <lineage>
        <taxon>Bacteria</taxon>
        <taxon>Bacillati</taxon>
        <taxon>Actinomycetota</taxon>
        <taxon>Actinomycetes</taxon>
        <taxon>Micrococcales</taxon>
        <taxon>Microbacteriaceae</taxon>
        <taxon>Microbacterium</taxon>
    </lineage>
</organism>
<accession>A0A1H4R8D8</accession>
<evidence type="ECO:0000256" key="5">
    <source>
        <dbReference type="ARBA" id="ARBA00023004"/>
    </source>
</evidence>
<dbReference type="InterPro" id="IPR050105">
    <property type="entry name" value="MoCo_biosynth_MoaA/MoaC"/>
</dbReference>
<evidence type="ECO:0000313" key="13">
    <source>
        <dbReference type="Proteomes" id="UP000183750"/>
    </source>
</evidence>
<dbReference type="NCBIfam" id="TIGR02666">
    <property type="entry name" value="moaA"/>
    <property type="match status" value="1"/>
</dbReference>
<dbReference type="SFLD" id="SFLDG01067">
    <property type="entry name" value="SPASM/twitch_domain_containing"/>
    <property type="match status" value="1"/>
</dbReference>
<keyword evidence="7 10" id="KW-0342">GTP-binding</keyword>
<gene>
    <name evidence="10" type="primary">moaA</name>
    <name evidence="12" type="ORF">SAMN04489807_3319</name>
</gene>
<name>A0A1H4R8D8_9MICO</name>
<dbReference type="GO" id="GO:0051539">
    <property type="term" value="F:4 iron, 4 sulfur cluster binding"/>
    <property type="evidence" value="ECO:0007669"/>
    <property type="project" value="UniProtKB-UniRule"/>
</dbReference>
<evidence type="ECO:0000256" key="8">
    <source>
        <dbReference type="ARBA" id="ARBA00023150"/>
    </source>
</evidence>
<feature type="binding site" evidence="10">
    <location>
        <position position="285"/>
    </location>
    <ligand>
        <name>[4Fe-4S] cluster</name>
        <dbReference type="ChEBI" id="CHEBI:49883"/>
        <label>2</label>
        <note>4Fe-4S-substrate</note>
    </ligand>
</feature>
<dbReference type="RefSeq" id="WP_060927636.1">
    <property type="nucleotide sequence ID" value="NZ_FNSQ01000005.1"/>
</dbReference>
<keyword evidence="8 10" id="KW-0501">Molybdenum cofactor biosynthesis</keyword>
<evidence type="ECO:0000256" key="10">
    <source>
        <dbReference type="HAMAP-Rule" id="MF_01225"/>
    </source>
</evidence>
<dbReference type="SFLD" id="SFLDG01383">
    <property type="entry name" value="cyclic_pyranopterin_phosphate"/>
    <property type="match status" value="1"/>
</dbReference>
<dbReference type="EMBL" id="FNSQ01000005">
    <property type="protein sequence ID" value="SEC28097.1"/>
    <property type="molecule type" value="Genomic_DNA"/>
</dbReference>
<dbReference type="GO" id="GO:0061799">
    <property type="term" value="F:cyclic pyranopterin monophosphate synthase activity"/>
    <property type="evidence" value="ECO:0007669"/>
    <property type="project" value="TreeGrafter"/>
</dbReference>
<evidence type="ECO:0000313" key="12">
    <source>
        <dbReference type="EMBL" id="SEC28097.1"/>
    </source>
</evidence>
<feature type="binding site" evidence="10">
    <location>
        <position position="94"/>
    </location>
    <ligand>
        <name>S-adenosyl-L-methionine</name>
        <dbReference type="ChEBI" id="CHEBI:59789"/>
    </ligand>
</feature>
<dbReference type="InterPro" id="IPR040064">
    <property type="entry name" value="MoaA-like"/>
</dbReference>
<evidence type="ECO:0000256" key="7">
    <source>
        <dbReference type="ARBA" id="ARBA00023134"/>
    </source>
</evidence>
<reference evidence="13" key="1">
    <citation type="submission" date="2016-10" db="EMBL/GenBank/DDBJ databases">
        <authorList>
            <person name="Varghese N."/>
            <person name="Submissions S."/>
        </authorList>
    </citation>
    <scope>NUCLEOTIDE SEQUENCE [LARGE SCALE GENOMIC DNA]</scope>
    <source>
        <strain evidence="13">DSM 16089</strain>
    </source>
</reference>
<keyword evidence="1 10" id="KW-0004">4Fe-4S</keyword>
<feature type="binding site" evidence="10">
    <location>
        <position position="53"/>
    </location>
    <ligand>
        <name>S-adenosyl-L-methionine</name>
        <dbReference type="ChEBI" id="CHEBI:59789"/>
    </ligand>
</feature>
<feature type="binding site" evidence="10">
    <location>
        <position position="219"/>
    </location>
    <ligand>
        <name>S-adenosyl-L-methionine</name>
        <dbReference type="ChEBI" id="CHEBI:59789"/>
    </ligand>
</feature>
<dbReference type="GO" id="GO:0046872">
    <property type="term" value="F:metal ion binding"/>
    <property type="evidence" value="ECO:0007669"/>
    <property type="project" value="UniProtKB-KW"/>
</dbReference>
<dbReference type="InterPro" id="IPR013785">
    <property type="entry name" value="Aldolase_TIM"/>
</dbReference>
<dbReference type="UniPathway" id="UPA00344"/>
<proteinExistence type="inferred from homology"/>
<feature type="binding site" evidence="10">
    <location>
        <position position="51"/>
    </location>
    <ligand>
        <name>[4Fe-4S] cluster</name>
        <dbReference type="ChEBI" id="CHEBI:49883"/>
        <label>1</label>
        <note>4Fe-4S-S-AdoMet</note>
    </ligand>
</feature>
<feature type="binding site" evidence="10">
    <location>
        <position position="40"/>
    </location>
    <ligand>
        <name>GTP</name>
        <dbReference type="ChEBI" id="CHEBI:37565"/>
    </ligand>
</feature>
<feature type="binding site" evidence="10">
    <location>
        <position position="47"/>
    </location>
    <ligand>
        <name>[4Fe-4S] cluster</name>
        <dbReference type="ChEBI" id="CHEBI:49883"/>
        <label>1</label>
        <note>4Fe-4S-S-AdoMet</note>
    </ligand>
</feature>
<sequence>MTAVPVVIGVRAPNPVYAADAAPATSGLVDTHGRIHRDLRISLTDRCSLRCTYCMPEQGNEWLARTSILSTDEIVEVAEAAAGLGIRTFRLTGGEPLLRADIVEVVRRISRIEGEDGPVEVAMTTNGISLAQKLPALIDAGLTRLNISIDTVDRQRFADLTRRDRIDDVFEGIAAAAASELRPLKLNAVAMRGVNDDELPDLVAFAMEVGAQLRFIEQMPLDAGHTWDRASMVTREEILEKLSARWSLEPVPGRGGAPAEKWRIDGGPHEVGVIASVTAPFCGACDRLRLTADGQLRNCLFSNAEYDLIGVLRGAEASVPGQRADAIGAMLRSCVHGKLPGHAINDPSFLQPARGMNAIGG</sequence>
<evidence type="ECO:0000256" key="4">
    <source>
        <dbReference type="ARBA" id="ARBA00022741"/>
    </source>
</evidence>
<feature type="binding site" evidence="10">
    <location>
        <position position="185"/>
    </location>
    <ligand>
        <name>GTP</name>
        <dbReference type="ChEBI" id="CHEBI:37565"/>
    </ligand>
</feature>
<feature type="binding site" evidence="10">
    <location>
        <position position="54"/>
    </location>
    <ligand>
        <name>[4Fe-4S] cluster</name>
        <dbReference type="ChEBI" id="CHEBI:49883"/>
        <label>1</label>
        <note>4Fe-4S-S-AdoMet</note>
    </ligand>
</feature>
<feature type="binding site" evidence="10">
    <location>
        <begin position="287"/>
        <end position="289"/>
    </location>
    <ligand>
        <name>GTP</name>
        <dbReference type="ChEBI" id="CHEBI:37565"/>
    </ligand>
</feature>
<comment type="similarity">
    <text evidence="10">Belongs to the radical SAM superfamily. MoaA family.</text>
</comment>
<dbReference type="EC" id="4.1.99.22" evidence="10"/>
<dbReference type="PROSITE" id="PS51918">
    <property type="entry name" value="RADICAL_SAM"/>
    <property type="match status" value="1"/>
</dbReference>
<dbReference type="SFLD" id="SFLDG01386">
    <property type="entry name" value="main_SPASM_domain-containing"/>
    <property type="match status" value="1"/>
</dbReference>
<dbReference type="SFLD" id="SFLDS00029">
    <property type="entry name" value="Radical_SAM"/>
    <property type="match status" value="1"/>
</dbReference>
<feature type="binding site" evidence="10">
    <location>
        <position position="148"/>
    </location>
    <ligand>
        <name>S-adenosyl-L-methionine</name>
        <dbReference type="ChEBI" id="CHEBI:59789"/>
    </ligand>
</feature>
<dbReference type="InterPro" id="IPR010505">
    <property type="entry name" value="MoaA_twitch"/>
</dbReference>
<comment type="catalytic activity">
    <reaction evidence="10">
        <text>GTP + AH2 + S-adenosyl-L-methionine = (8S)-3',8-cyclo-7,8-dihydroguanosine 5'-triphosphate + 5'-deoxyadenosine + L-methionine + A + H(+)</text>
        <dbReference type="Rhea" id="RHEA:49576"/>
        <dbReference type="ChEBI" id="CHEBI:13193"/>
        <dbReference type="ChEBI" id="CHEBI:15378"/>
        <dbReference type="ChEBI" id="CHEBI:17319"/>
        <dbReference type="ChEBI" id="CHEBI:17499"/>
        <dbReference type="ChEBI" id="CHEBI:37565"/>
        <dbReference type="ChEBI" id="CHEBI:57844"/>
        <dbReference type="ChEBI" id="CHEBI:59789"/>
        <dbReference type="ChEBI" id="CHEBI:131766"/>
        <dbReference type="EC" id="4.1.99.22"/>
    </reaction>
</comment>
<evidence type="ECO:0000256" key="2">
    <source>
        <dbReference type="ARBA" id="ARBA00022691"/>
    </source>
</evidence>
<evidence type="ECO:0000256" key="9">
    <source>
        <dbReference type="ARBA" id="ARBA00023239"/>
    </source>
</evidence>
<comment type="subunit">
    <text evidence="10">Monomer and homodimer.</text>
</comment>
<feature type="binding site" evidence="10">
    <location>
        <position position="90"/>
    </location>
    <ligand>
        <name>GTP</name>
        <dbReference type="ChEBI" id="CHEBI:37565"/>
    </ligand>
</feature>
<feature type="binding site" evidence="10">
    <location>
        <position position="282"/>
    </location>
    <ligand>
        <name>[4Fe-4S] cluster</name>
        <dbReference type="ChEBI" id="CHEBI:49883"/>
        <label>2</label>
        <note>4Fe-4S-substrate</note>
    </ligand>
</feature>
<dbReference type="CDD" id="cd01335">
    <property type="entry name" value="Radical_SAM"/>
    <property type="match status" value="1"/>
</dbReference>
<dbReference type="InterPro" id="IPR058240">
    <property type="entry name" value="rSAM_sf"/>
</dbReference>
<dbReference type="GO" id="GO:0005525">
    <property type="term" value="F:GTP binding"/>
    <property type="evidence" value="ECO:0007669"/>
    <property type="project" value="UniProtKB-UniRule"/>
</dbReference>
<keyword evidence="4 10" id="KW-0547">Nucleotide-binding</keyword>
<dbReference type="PANTHER" id="PTHR22960:SF0">
    <property type="entry name" value="MOLYBDENUM COFACTOR BIOSYNTHESIS PROTEIN 1"/>
    <property type="match status" value="1"/>
</dbReference>
<dbReference type="AlphaFoldDB" id="A0A1H4R8D8"/>
<dbReference type="InterPro" id="IPR013483">
    <property type="entry name" value="MoaA"/>
</dbReference>
<dbReference type="Gene3D" id="3.20.20.70">
    <property type="entry name" value="Aldolase class I"/>
    <property type="match status" value="1"/>
</dbReference>
<dbReference type="GO" id="GO:0006777">
    <property type="term" value="P:Mo-molybdopterin cofactor biosynthetic process"/>
    <property type="evidence" value="ECO:0007669"/>
    <property type="project" value="UniProtKB-UniRule"/>
</dbReference>
<evidence type="ECO:0000256" key="1">
    <source>
        <dbReference type="ARBA" id="ARBA00022485"/>
    </source>
</evidence>
<dbReference type="SMART" id="SM00729">
    <property type="entry name" value="Elp3"/>
    <property type="match status" value="1"/>
</dbReference>
<protein>
    <recommendedName>
        <fullName evidence="10">GTP 3',8-cyclase</fullName>
        <ecNumber evidence="10">4.1.99.22</ecNumber>
    </recommendedName>
    <alternativeName>
        <fullName evidence="10">Molybdenum cofactor biosynthesis protein A</fullName>
    </alternativeName>
</protein>
<comment type="pathway">
    <text evidence="10">Cofactor biosynthesis; molybdopterin biosynthesis.</text>
</comment>
<evidence type="ECO:0000259" key="11">
    <source>
        <dbReference type="PROSITE" id="PS51918"/>
    </source>
</evidence>
<keyword evidence="3 10" id="KW-0479">Metal-binding</keyword>
<feature type="binding site" evidence="10">
    <location>
        <position position="124"/>
    </location>
    <ligand>
        <name>GTP</name>
        <dbReference type="ChEBI" id="CHEBI:37565"/>
    </ligand>
</feature>
<dbReference type="Pfam" id="PF04055">
    <property type="entry name" value="Radical_SAM"/>
    <property type="match status" value="1"/>
</dbReference>
<dbReference type="HAMAP" id="MF_01225_B">
    <property type="entry name" value="MoaA_B"/>
    <property type="match status" value="1"/>
</dbReference>
<comment type="function">
    <text evidence="10">Catalyzes the cyclization of GTP to (8S)-3',8-cyclo-7,8-dihydroguanosine 5'-triphosphate.</text>
</comment>
<dbReference type="GO" id="GO:1904047">
    <property type="term" value="F:S-adenosyl-L-methionine binding"/>
    <property type="evidence" value="ECO:0007669"/>
    <property type="project" value="UniProtKB-UniRule"/>
</dbReference>